<evidence type="ECO:0000259" key="1">
    <source>
        <dbReference type="Pfam" id="PF01408"/>
    </source>
</evidence>
<dbReference type="Gene3D" id="3.40.50.720">
    <property type="entry name" value="NAD(P)-binding Rossmann-like Domain"/>
    <property type="match status" value="1"/>
</dbReference>
<sequence length="344" mass="36655">MSRVRPRAVVVGATFGAHYARALADPCSPVELVGVAGTGGQAGRDLAADLGVRYLAGTDEIDGAELAVVAVRSAMVGGQGDEICRDLLRRGISVLQELPVHSSDVVRSVRTAKRSGAAFAVTGFYEHLEPVRRFIAAARALDAVSPVTSVELRTTVQVLHSSLRVLSRILTSPPGGDLAVHPAAATAKSLVSTDWGGVAVDVLVRNGYDARTPDDNCQPLMGFVLGTPDGELSLPHVHGSTRWEPRLHEDTPGRLRHPQQRLSHVLGPDDWTGDTVFTGLWAEGITRALRGFAEALTTGRQPVGQRDLAVLRHWEAVSARLGRPADLPSSPPKFINVHDLEVCS</sequence>
<organism evidence="2 3">
    <name type="scientific">Streptomyces yunnanensis</name>
    <dbReference type="NCBI Taxonomy" id="156453"/>
    <lineage>
        <taxon>Bacteria</taxon>
        <taxon>Bacillati</taxon>
        <taxon>Actinomycetota</taxon>
        <taxon>Actinomycetes</taxon>
        <taxon>Kitasatosporales</taxon>
        <taxon>Streptomycetaceae</taxon>
        <taxon>Streptomyces</taxon>
    </lineage>
</organism>
<dbReference type="InterPro" id="IPR036291">
    <property type="entry name" value="NAD(P)-bd_dom_sf"/>
</dbReference>
<name>A0ABY8AKA7_9ACTN</name>
<protein>
    <submittedName>
        <fullName evidence="2">Gfo/Idh/MocA family oxidoreductase</fullName>
    </submittedName>
</protein>
<feature type="domain" description="Gfo/Idh/MocA-like oxidoreductase N-terminal" evidence="1">
    <location>
        <begin position="7"/>
        <end position="121"/>
    </location>
</feature>
<evidence type="ECO:0000313" key="3">
    <source>
        <dbReference type="Proteomes" id="UP001218629"/>
    </source>
</evidence>
<accession>A0ABY8AKA7</accession>
<dbReference type="RefSeq" id="WP_275310322.1">
    <property type="nucleotide sequence ID" value="NZ_CP095749.1"/>
</dbReference>
<dbReference type="InterPro" id="IPR000683">
    <property type="entry name" value="Gfo/Idh/MocA-like_OxRdtase_N"/>
</dbReference>
<reference evidence="2 3" key="1">
    <citation type="submission" date="2022-03" db="EMBL/GenBank/DDBJ databases">
        <title>Streptomyces yunnanensis P86,complete genome.</title>
        <authorList>
            <person name="Chen S."/>
            <person name="Zhang Q."/>
        </authorList>
    </citation>
    <scope>NUCLEOTIDE SEQUENCE [LARGE SCALE GENOMIC DNA]</scope>
    <source>
        <strain evidence="2 3">P86</strain>
    </source>
</reference>
<gene>
    <name evidence="2" type="ORF">MOV08_35395</name>
</gene>
<keyword evidence="3" id="KW-1185">Reference proteome</keyword>
<proteinExistence type="predicted"/>
<dbReference type="EMBL" id="CP095749">
    <property type="protein sequence ID" value="WEB44051.1"/>
    <property type="molecule type" value="Genomic_DNA"/>
</dbReference>
<dbReference type="SUPFAM" id="SSF51735">
    <property type="entry name" value="NAD(P)-binding Rossmann-fold domains"/>
    <property type="match status" value="1"/>
</dbReference>
<evidence type="ECO:0000313" key="2">
    <source>
        <dbReference type="EMBL" id="WEB44051.1"/>
    </source>
</evidence>
<dbReference type="Pfam" id="PF01408">
    <property type="entry name" value="GFO_IDH_MocA"/>
    <property type="match status" value="1"/>
</dbReference>
<dbReference type="Proteomes" id="UP001218629">
    <property type="component" value="Chromosome"/>
</dbReference>